<dbReference type="AlphaFoldDB" id="A0A4S8MZG4"/>
<dbReference type="InterPro" id="IPR016796">
    <property type="entry name" value="UCP021774"/>
</dbReference>
<keyword evidence="3" id="KW-1185">Reference proteome</keyword>
<dbReference type="SUPFAM" id="SSF103247">
    <property type="entry name" value="TT1751-like"/>
    <property type="match status" value="1"/>
</dbReference>
<organism evidence="2 3">
    <name type="scientific">Nocardioides caeni</name>
    <dbReference type="NCBI Taxonomy" id="574700"/>
    <lineage>
        <taxon>Bacteria</taxon>
        <taxon>Bacillati</taxon>
        <taxon>Actinomycetota</taxon>
        <taxon>Actinomycetes</taxon>
        <taxon>Propionibacteriales</taxon>
        <taxon>Nocardioidaceae</taxon>
        <taxon>Nocardioides</taxon>
    </lineage>
</organism>
<protein>
    <submittedName>
        <fullName evidence="2">DUF302 domain-containing protein</fullName>
    </submittedName>
</protein>
<dbReference type="InterPro" id="IPR005180">
    <property type="entry name" value="DUF302"/>
</dbReference>
<comment type="caution">
    <text evidence="2">The sequence shown here is derived from an EMBL/GenBank/DDBJ whole genome shotgun (WGS) entry which is preliminary data.</text>
</comment>
<gene>
    <name evidence="2" type="ORF">E9934_18765</name>
</gene>
<evidence type="ECO:0000259" key="1">
    <source>
        <dbReference type="Pfam" id="PF03625"/>
    </source>
</evidence>
<sequence>MDSTAFTMSATVPTSYDATVARVRMLLADAGFGVLTEIDIRATMRAKLDVEVPPQVILGACRPQLAHRALQVDPRIATLLPCNVVVAEEGEGRTRVEVFDPAFMTQVAPDPELGAVAADARARLAGMMDALTGADGTGTTDAGVDHAAGA</sequence>
<dbReference type="Proteomes" id="UP000307087">
    <property type="component" value="Unassembled WGS sequence"/>
</dbReference>
<evidence type="ECO:0000313" key="3">
    <source>
        <dbReference type="Proteomes" id="UP000307087"/>
    </source>
</evidence>
<reference evidence="2 3" key="1">
    <citation type="journal article" date="2009" name="Int. J. Syst. Evol. Microbiol.">
        <title>Nocardioides caeni sp. nov., isolated from wastewater.</title>
        <authorList>
            <person name="Yoon J.H."/>
            <person name="Kang S.J."/>
            <person name="Park S."/>
            <person name="Kim W."/>
            <person name="Oh T.K."/>
        </authorList>
    </citation>
    <scope>NUCLEOTIDE SEQUENCE [LARGE SCALE GENOMIC DNA]</scope>
    <source>
        <strain evidence="2 3">DSM 23134</strain>
    </source>
</reference>
<evidence type="ECO:0000313" key="2">
    <source>
        <dbReference type="EMBL" id="THV08868.1"/>
    </source>
</evidence>
<accession>A0A4S8MZG4</accession>
<dbReference type="CDD" id="cd14797">
    <property type="entry name" value="DUF302"/>
    <property type="match status" value="1"/>
</dbReference>
<dbReference type="Pfam" id="PF03625">
    <property type="entry name" value="DUF302"/>
    <property type="match status" value="1"/>
</dbReference>
<dbReference type="PANTHER" id="PTHR38342:SF1">
    <property type="entry name" value="SLR5037 PROTEIN"/>
    <property type="match status" value="1"/>
</dbReference>
<proteinExistence type="predicted"/>
<dbReference type="PANTHER" id="PTHR38342">
    <property type="entry name" value="SLR5037 PROTEIN"/>
    <property type="match status" value="1"/>
</dbReference>
<dbReference type="Gene3D" id="3.30.310.70">
    <property type="entry name" value="TT1751-like domain"/>
    <property type="match status" value="1"/>
</dbReference>
<dbReference type="RefSeq" id="WP_136564433.1">
    <property type="nucleotide sequence ID" value="NZ_BAABLS010000005.1"/>
</dbReference>
<dbReference type="PIRSF" id="PIRSF021774">
    <property type="entry name" value="UCP021774"/>
    <property type="match status" value="1"/>
</dbReference>
<dbReference type="InterPro" id="IPR035923">
    <property type="entry name" value="TT1751-like_sf"/>
</dbReference>
<dbReference type="EMBL" id="STGW01000023">
    <property type="protein sequence ID" value="THV08868.1"/>
    <property type="molecule type" value="Genomic_DNA"/>
</dbReference>
<name>A0A4S8MZG4_9ACTN</name>
<dbReference type="OrthoDB" id="9791067at2"/>
<feature type="domain" description="DUF302" evidence="1">
    <location>
        <begin position="38"/>
        <end position="101"/>
    </location>
</feature>